<proteinExistence type="predicted"/>
<accession>A0A0F9CVV6</accession>
<protein>
    <submittedName>
        <fullName evidence="1">Uncharacterized protein</fullName>
    </submittedName>
</protein>
<sequence length="142" mass="17412">MYDWNDIVSNIDEDISEYLVKRYEDYWKDRNEKSGYIYAGEIGKRHDAVQQQLIRLGLELRDKLSFFLPESRKELFEQMIKKYKILDICINKMYNDYCKKLDEITNALPFHKRRESYKLHFEKSNKKKELFFFFIKTANIKL</sequence>
<organism evidence="1">
    <name type="scientific">marine sediment metagenome</name>
    <dbReference type="NCBI Taxonomy" id="412755"/>
    <lineage>
        <taxon>unclassified sequences</taxon>
        <taxon>metagenomes</taxon>
        <taxon>ecological metagenomes</taxon>
    </lineage>
</organism>
<evidence type="ECO:0000313" key="1">
    <source>
        <dbReference type="EMBL" id="KKL45591.1"/>
    </source>
</evidence>
<dbReference type="EMBL" id="LAZR01034333">
    <property type="protein sequence ID" value="KKL45591.1"/>
    <property type="molecule type" value="Genomic_DNA"/>
</dbReference>
<dbReference type="AlphaFoldDB" id="A0A0F9CVV6"/>
<comment type="caution">
    <text evidence="1">The sequence shown here is derived from an EMBL/GenBank/DDBJ whole genome shotgun (WGS) entry which is preliminary data.</text>
</comment>
<reference evidence="1" key="1">
    <citation type="journal article" date="2015" name="Nature">
        <title>Complex archaea that bridge the gap between prokaryotes and eukaryotes.</title>
        <authorList>
            <person name="Spang A."/>
            <person name="Saw J.H."/>
            <person name="Jorgensen S.L."/>
            <person name="Zaremba-Niedzwiedzka K."/>
            <person name="Martijn J."/>
            <person name="Lind A.E."/>
            <person name="van Eijk R."/>
            <person name="Schleper C."/>
            <person name="Guy L."/>
            <person name="Ettema T.J."/>
        </authorList>
    </citation>
    <scope>NUCLEOTIDE SEQUENCE</scope>
</reference>
<gene>
    <name evidence="1" type="ORF">LCGC14_2354090</name>
</gene>
<name>A0A0F9CVV6_9ZZZZ</name>